<dbReference type="AlphaFoldDB" id="G5HET2"/>
<organism evidence="1 2">
    <name type="scientific">[Clostridium] citroniae WAL-17108</name>
    <dbReference type="NCBI Taxonomy" id="742733"/>
    <lineage>
        <taxon>Bacteria</taxon>
        <taxon>Bacillati</taxon>
        <taxon>Bacillota</taxon>
        <taxon>Clostridia</taxon>
        <taxon>Lachnospirales</taxon>
        <taxon>Lachnospiraceae</taxon>
        <taxon>Enterocloster</taxon>
    </lineage>
</organism>
<gene>
    <name evidence="1" type="ORF">HMPREF9469_00955</name>
</gene>
<proteinExistence type="predicted"/>
<dbReference type="HOGENOM" id="CLU_2786491_0_0_9"/>
<reference evidence="1 2" key="1">
    <citation type="submission" date="2011-08" db="EMBL/GenBank/DDBJ databases">
        <title>The Genome Sequence of Clostridium citroniae WAL-17108.</title>
        <authorList>
            <consortium name="The Broad Institute Genome Sequencing Platform"/>
            <person name="Earl A."/>
            <person name="Ward D."/>
            <person name="Feldgarden M."/>
            <person name="Gevers D."/>
            <person name="Finegold S.M."/>
            <person name="Summanen P.H."/>
            <person name="Molitoris D.R."/>
            <person name="Vaisanen M.L."/>
            <person name="Daigneault M."/>
            <person name="Allen-Vercoe E."/>
            <person name="Young S.K."/>
            <person name="Zeng Q."/>
            <person name="Gargeya S."/>
            <person name="Fitzgerald M."/>
            <person name="Haas B."/>
            <person name="Abouelleil A."/>
            <person name="Alvarado L."/>
            <person name="Arachchi H.M."/>
            <person name="Berlin A."/>
            <person name="Brown A."/>
            <person name="Chapman S.B."/>
            <person name="Chen Z."/>
            <person name="Dunbar C."/>
            <person name="Freedman E."/>
            <person name="Gearin G."/>
            <person name="Gellesch M."/>
            <person name="Goldberg J."/>
            <person name="Griggs A."/>
            <person name="Gujja S."/>
            <person name="Heiman D."/>
            <person name="Howarth C."/>
            <person name="Larson L."/>
            <person name="Lui A."/>
            <person name="MacDonald P.J.P."/>
            <person name="Montmayeur A."/>
            <person name="Murphy C."/>
            <person name="Neiman D."/>
            <person name="Pearson M."/>
            <person name="Priest M."/>
            <person name="Roberts A."/>
            <person name="Saif S."/>
            <person name="Shea T."/>
            <person name="Shenoy N."/>
            <person name="Sisk P."/>
            <person name="Stolte C."/>
            <person name="Sykes S."/>
            <person name="Wortman J."/>
            <person name="Nusbaum C."/>
            <person name="Birren B."/>
        </authorList>
    </citation>
    <scope>NUCLEOTIDE SEQUENCE [LARGE SCALE GENOMIC DNA]</scope>
    <source>
        <strain evidence="1 2">WAL-17108</strain>
    </source>
</reference>
<dbReference type="EMBL" id="ADLJ01000007">
    <property type="protein sequence ID" value="EHF00041.1"/>
    <property type="molecule type" value="Genomic_DNA"/>
</dbReference>
<comment type="caution">
    <text evidence="1">The sequence shown here is derived from an EMBL/GenBank/DDBJ whole genome shotgun (WGS) entry which is preliminary data.</text>
</comment>
<evidence type="ECO:0000313" key="1">
    <source>
        <dbReference type="EMBL" id="EHF00041.1"/>
    </source>
</evidence>
<name>G5HET2_9FIRM</name>
<accession>G5HET2</accession>
<sequence length="68" mass="8154">MREYSDIFKHYYEAEDVILIYNTKQAYFYVLKNCPLVDLFCSNGTLVFAFDRAASKPLYDKWCRHDLT</sequence>
<evidence type="ECO:0000313" key="2">
    <source>
        <dbReference type="Proteomes" id="UP000003763"/>
    </source>
</evidence>
<dbReference type="eggNOG" id="ENOG5032MRK">
    <property type="taxonomic scope" value="Bacteria"/>
</dbReference>
<dbReference type="RefSeq" id="WP_007859709.1">
    <property type="nucleotide sequence ID" value="NZ_JH376420.1"/>
</dbReference>
<protein>
    <submittedName>
        <fullName evidence="1">Uncharacterized protein</fullName>
    </submittedName>
</protein>
<dbReference type="Proteomes" id="UP000003763">
    <property type="component" value="Unassembled WGS sequence"/>
</dbReference>